<keyword evidence="3" id="KW-1185">Reference proteome</keyword>
<organism evidence="2 3">
    <name type="scientific">Xiphophorus maculatus</name>
    <name type="common">Southern platyfish</name>
    <name type="synonym">Platypoecilus maculatus</name>
    <dbReference type="NCBI Taxonomy" id="8083"/>
    <lineage>
        <taxon>Eukaryota</taxon>
        <taxon>Metazoa</taxon>
        <taxon>Chordata</taxon>
        <taxon>Craniata</taxon>
        <taxon>Vertebrata</taxon>
        <taxon>Euteleostomi</taxon>
        <taxon>Actinopterygii</taxon>
        <taxon>Neopterygii</taxon>
        <taxon>Teleostei</taxon>
        <taxon>Neoteleostei</taxon>
        <taxon>Acanthomorphata</taxon>
        <taxon>Ovalentaria</taxon>
        <taxon>Atherinomorphae</taxon>
        <taxon>Cyprinodontiformes</taxon>
        <taxon>Poeciliidae</taxon>
        <taxon>Poeciliinae</taxon>
        <taxon>Xiphophorus</taxon>
    </lineage>
</organism>
<evidence type="ECO:0000313" key="2">
    <source>
        <dbReference type="Ensembl" id="ENSXMAP00000031089.1"/>
    </source>
</evidence>
<reference evidence="2" key="4">
    <citation type="submission" date="2025-09" db="UniProtKB">
        <authorList>
            <consortium name="Ensembl"/>
        </authorList>
    </citation>
    <scope>IDENTIFICATION</scope>
    <source>
        <strain evidence="2">JP 163 A</strain>
    </source>
</reference>
<reference evidence="3" key="1">
    <citation type="submission" date="2012-01" db="EMBL/GenBank/DDBJ databases">
        <authorList>
            <person name="Walter R."/>
            <person name="Schartl M."/>
            <person name="Warren W."/>
        </authorList>
    </citation>
    <scope>NUCLEOTIDE SEQUENCE [LARGE SCALE GENOMIC DNA]</scope>
    <source>
        <strain evidence="3">JP 163 A</strain>
    </source>
</reference>
<feature type="chain" id="PRO_5017435905" evidence="1">
    <location>
        <begin position="21"/>
        <end position="102"/>
    </location>
</feature>
<reference evidence="3" key="2">
    <citation type="journal article" date="2013" name="Nat. Genet.">
        <title>The genome of the platyfish, Xiphophorus maculatus, provides insights into evolutionary adaptation and several complex traits.</title>
        <authorList>
            <person name="Schartl M."/>
            <person name="Walter R.B."/>
            <person name="Shen Y."/>
            <person name="Garcia T."/>
            <person name="Catchen J."/>
            <person name="Amores A."/>
            <person name="Braasch I."/>
            <person name="Chalopin D."/>
            <person name="Volff J.N."/>
            <person name="Lesch K.P."/>
            <person name="Bisazza A."/>
            <person name="Minx P."/>
            <person name="Hillier L."/>
            <person name="Wilson R.K."/>
            <person name="Fuerstenberg S."/>
            <person name="Boore J."/>
            <person name="Searle S."/>
            <person name="Postlethwait J.H."/>
            <person name="Warren W.C."/>
        </authorList>
    </citation>
    <scope>NUCLEOTIDE SEQUENCE [LARGE SCALE GENOMIC DNA]</scope>
    <source>
        <strain evidence="3">JP 163 A</strain>
    </source>
</reference>
<dbReference type="AlphaFoldDB" id="A0A3B5QHS1"/>
<evidence type="ECO:0000313" key="3">
    <source>
        <dbReference type="Proteomes" id="UP000002852"/>
    </source>
</evidence>
<sequence>PNLSFFLSVFLHLALKGFKGVRRSPLHGNTVSNSFTHTYTPAHTHTHFLTVSHLMMLPYPGLHCCTHPLYVLRFPSLSLPLSSCFPQIHTLTISFSFFLLFC</sequence>
<dbReference type="Ensembl" id="ENSXMAT00000037252.1">
    <property type="protein sequence ID" value="ENSXMAP00000031089.1"/>
    <property type="gene ID" value="ENSXMAG00000022543.1"/>
</dbReference>
<dbReference type="Proteomes" id="UP000002852">
    <property type="component" value="Unassembled WGS sequence"/>
</dbReference>
<accession>A0A3B5QHS1</accession>
<proteinExistence type="predicted"/>
<feature type="signal peptide" evidence="1">
    <location>
        <begin position="1"/>
        <end position="20"/>
    </location>
</feature>
<dbReference type="InParanoid" id="A0A3B5QHS1"/>
<name>A0A3B5QHS1_XIPMA</name>
<reference evidence="2" key="3">
    <citation type="submission" date="2025-08" db="UniProtKB">
        <authorList>
            <consortium name="Ensembl"/>
        </authorList>
    </citation>
    <scope>IDENTIFICATION</scope>
    <source>
        <strain evidence="2">JP 163 A</strain>
    </source>
</reference>
<keyword evidence="1" id="KW-0732">Signal</keyword>
<protein>
    <submittedName>
        <fullName evidence="2">Uncharacterized protein</fullName>
    </submittedName>
</protein>
<evidence type="ECO:0000256" key="1">
    <source>
        <dbReference type="SAM" id="SignalP"/>
    </source>
</evidence>